<feature type="compositionally biased region" description="Basic and acidic residues" evidence="1">
    <location>
        <begin position="626"/>
        <end position="642"/>
    </location>
</feature>
<feature type="transmembrane region" description="Helical" evidence="2">
    <location>
        <begin position="445"/>
        <end position="465"/>
    </location>
</feature>
<evidence type="ECO:0000313" key="3">
    <source>
        <dbReference type="EMBL" id="CAK8989751.1"/>
    </source>
</evidence>
<evidence type="ECO:0000256" key="2">
    <source>
        <dbReference type="SAM" id="Phobius"/>
    </source>
</evidence>
<organism evidence="3 4">
    <name type="scientific">Durusdinium trenchii</name>
    <dbReference type="NCBI Taxonomy" id="1381693"/>
    <lineage>
        <taxon>Eukaryota</taxon>
        <taxon>Sar</taxon>
        <taxon>Alveolata</taxon>
        <taxon>Dinophyceae</taxon>
        <taxon>Suessiales</taxon>
        <taxon>Symbiodiniaceae</taxon>
        <taxon>Durusdinium</taxon>
    </lineage>
</organism>
<evidence type="ECO:0008006" key="5">
    <source>
        <dbReference type="Google" id="ProtNLM"/>
    </source>
</evidence>
<feature type="region of interest" description="Disordered" evidence="1">
    <location>
        <begin position="626"/>
        <end position="658"/>
    </location>
</feature>
<evidence type="ECO:0000256" key="1">
    <source>
        <dbReference type="SAM" id="MobiDB-lite"/>
    </source>
</evidence>
<proteinExistence type="predicted"/>
<feature type="region of interest" description="Disordered" evidence="1">
    <location>
        <begin position="83"/>
        <end position="145"/>
    </location>
</feature>
<accession>A0ABP0HJQ6</accession>
<dbReference type="EMBL" id="CAXAMN010000614">
    <property type="protein sequence ID" value="CAK8989751.1"/>
    <property type="molecule type" value="Genomic_DNA"/>
</dbReference>
<feature type="compositionally biased region" description="Low complexity" evidence="1">
    <location>
        <begin position="643"/>
        <end position="658"/>
    </location>
</feature>
<feature type="transmembrane region" description="Helical" evidence="2">
    <location>
        <begin position="407"/>
        <end position="433"/>
    </location>
</feature>
<dbReference type="InterPro" id="IPR050600">
    <property type="entry name" value="SETD3_SETD6_MTase"/>
</dbReference>
<dbReference type="InterPro" id="IPR046341">
    <property type="entry name" value="SET_dom_sf"/>
</dbReference>
<feature type="compositionally biased region" description="Low complexity" evidence="1">
    <location>
        <begin position="90"/>
        <end position="115"/>
    </location>
</feature>
<evidence type="ECO:0000313" key="4">
    <source>
        <dbReference type="Proteomes" id="UP001642484"/>
    </source>
</evidence>
<name>A0ABP0HJQ6_9DINO</name>
<dbReference type="Proteomes" id="UP001642484">
    <property type="component" value="Unassembled WGS sequence"/>
</dbReference>
<sequence>MATFVPVAHKVTWSASIASPASVRPTHRSGRADGGSSQSTWALVTALAVSAGANRKRNEHRLRGLAMEAKGFATAEWMEDTNEQIATRGSSSSSSSSSSTSLTTKRPSSSSLSLSDGRKRVFDPDVLRSPSGEILSDGDAPQPEGAQELFNWMEDRGCTGLQDVQLLLGGGVALRRKCQCGPLKEGQEIFCIPKDAWLMPEAGSGLEALAWRLLREVWAEEESSFAPFVRHLRGQDMSSHPIFWEEDEVEWLRPSLEGYELVKPLRARTEERLARLLARVAAEAPKVWENFEGREEALADEIRWALATVETKSIKAKDAEGEALVALCPLLGDFRLDAKGPHGKGLLSFETEGDRCNSAAVELVVVSALVERLGPVIGAVLGSVPHVAVVGSVGFFLQTASSDEFRIAMLSMPLGMLCNSLFTMAISISARLLPQHCIQSPKGRLFFCVACGFLSYVSGLAAIMFGLRPKEQSMQVAWLAAAAAFVLELLVGILLVCVAPSTSKSGPKPRTSFSILVARGLVTFCIFFGAVAVARSLPALAGILANLPLVTTMILVVIWTSQGEDVTLGCLGPMTLGMLSASGYSMLSSELMLLWHPVLGCVVSWLLSLVVVTKPTLVVLEQLNKQKERKDKSKGYDPEAIRTSEGSSSAEGSTSSSC</sequence>
<dbReference type="Gene3D" id="3.90.1410.10">
    <property type="entry name" value="set domain protein methyltransferase, domain 1"/>
    <property type="match status" value="1"/>
</dbReference>
<gene>
    <name evidence="3" type="ORF">CCMP2556_LOCUS1780</name>
</gene>
<comment type="caution">
    <text evidence="3">The sequence shown here is derived from an EMBL/GenBank/DDBJ whole genome shotgun (WGS) entry which is preliminary data.</text>
</comment>
<feature type="transmembrane region" description="Helical" evidence="2">
    <location>
        <begin position="511"/>
        <end position="533"/>
    </location>
</feature>
<feature type="transmembrane region" description="Helical" evidence="2">
    <location>
        <begin position="539"/>
        <end position="559"/>
    </location>
</feature>
<dbReference type="PANTHER" id="PTHR13271:SF151">
    <property type="entry name" value="SET DOMAIN-CONTAINING PROTEIN 4"/>
    <property type="match status" value="1"/>
</dbReference>
<dbReference type="SUPFAM" id="SSF82199">
    <property type="entry name" value="SET domain"/>
    <property type="match status" value="1"/>
</dbReference>
<keyword evidence="2" id="KW-0472">Membrane</keyword>
<protein>
    <recommendedName>
        <fullName evidence="5">EamA domain-containing protein</fullName>
    </recommendedName>
</protein>
<keyword evidence="2" id="KW-1133">Transmembrane helix</keyword>
<feature type="transmembrane region" description="Helical" evidence="2">
    <location>
        <begin position="566"/>
        <end position="587"/>
    </location>
</feature>
<feature type="transmembrane region" description="Helical" evidence="2">
    <location>
        <begin position="593"/>
        <end position="620"/>
    </location>
</feature>
<keyword evidence="4" id="KW-1185">Reference proteome</keyword>
<feature type="compositionally biased region" description="Basic and acidic residues" evidence="1">
    <location>
        <begin position="116"/>
        <end position="126"/>
    </location>
</feature>
<keyword evidence="2" id="KW-0812">Transmembrane</keyword>
<feature type="transmembrane region" description="Helical" evidence="2">
    <location>
        <begin position="477"/>
        <end position="499"/>
    </location>
</feature>
<dbReference type="PANTHER" id="PTHR13271">
    <property type="entry name" value="UNCHARACTERIZED PUTATIVE METHYLTRANSFERASE"/>
    <property type="match status" value="1"/>
</dbReference>
<reference evidence="3 4" key="1">
    <citation type="submission" date="2024-02" db="EMBL/GenBank/DDBJ databases">
        <authorList>
            <person name="Chen Y."/>
            <person name="Shah S."/>
            <person name="Dougan E. K."/>
            <person name="Thang M."/>
            <person name="Chan C."/>
        </authorList>
    </citation>
    <scope>NUCLEOTIDE SEQUENCE [LARGE SCALE GENOMIC DNA]</scope>
</reference>